<sequence>MSREQNPMTEPTTVELTDPLDDDLERELAAKAPRQRVNKITFVLAGLLLVIGGFIAGSLVQKNSGSTPTSPAAPGGLTVGRAGPGGFGGGQGGTGGQAGTRPGAATTGTVKLVNGTTIYITTSSGETVTVKTTDETKVSVSQPGTLKNIKAGSTVTIQGQTATDGTVTATTVTAQK</sequence>
<evidence type="ECO:0000313" key="4">
    <source>
        <dbReference type="Proteomes" id="UP001500655"/>
    </source>
</evidence>
<name>A0ABP4VXB9_9ACTN</name>
<feature type="region of interest" description="Disordered" evidence="1">
    <location>
        <begin position="1"/>
        <end position="21"/>
    </location>
</feature>
<keyword evidence="2" id="KW-1133">Transmembrane helix</keyword>
<evidence type="ECO:0008006" key="5">
    <source>
        <dbReference type="Google" id="ProtNLM"/>
    </source>
</evidence>
<gene>
    <name evidence="3" type="ORF">GCM10009681_03100</name>
</gene>
<protein>
    <recommendedName>
        <fullName evidence="5">DUF5666 domain-containing protein</fullName>
    </recommendedName>
</protein>
<feature type="transmembrane region" description="Helical" evidence="2">
    <location>
        <begin position="40"/>
        <end position="60"/>
    </location>
</feature>
<dbReference type="Proteomes" id="UP001500655">
    <property type="component" value="Unassembled WGS sequence"/>
</dbReference>
<keyword evidence="2" id="KW-0472">Membrane</keyword>
<feature type="compositionally biased region" description="Polar residues" evidence="1">
    <location>
        <begin position="1"/>
        <end position="15"/>
    </location>
</feature>
<organism evidence="3 4">
    <name type="scientific">Luedemannella helvata</name>
    <dbReference type="NCBI Taxonomy" id="349315"/>
    <lineage>
        <taxon>Bacteria</taxon>
        <taxon>Bacillati</taxon>
        <taxon>Actinomycetota</taxon>
        <taxon>Actinomycetes</taxon>
        <taxon>Micromonosporales</taxon>
        <taxon>Micromonosporaceae</taxon>
        <taxon>Luedemannella</taxon>
    </lineage>
</organism>
<comment type="caution">
    <text evidence="3">The sequence shown here is derived from an EMBL/GenBank/DDBJ whole genome shotgun (WGS) entry which is preliminary data.</text>
</comment>
<keyword evidence="4" id="KW-1185">Reference proteome</keyword>
<keyword evidence="2" id="KW-0812">Transmembrane</keyword>
<evidence type="ECO:0000313" key="3">
    <source>
        <dbReference type="EMBL" id="GAA1736009.1"/>
    </source>
</evidence>
<evidence type="ECO:0000256" key="2">
    <source>
        <dbReference type="SAM" id="Phobius"/>
    </source>
</evidence>
<dbReference type="EMBL" id="BAAALS010000001">
    <property type="protein sequence ID" value="GAA1736009.1"/>
    <property type="molecule type" value="Genomic_DNA"/>
</dbReference>
<evidence type="ECO:0000256" key="1">
    <source>
        <dbReference type="SAM" id="MobiDB-lite"/>
    </source>
</evidence>
<accession>A0ABP4VXB9</accession>
<feature type="region of interest" description="Disordered" evidence="1">
    <location>
        <begin position="63"/>
        <end position="107"/>
    </location>
</feature>
<proteinExistence type="predicted"/>
<reference evidence="4" key="1">
    <citation type="journal article" date="2019" name="Int. J. Syst. Evol. Microbiol.">
        <title>The Global Catalogue of Microorganisms (GCM) 10K type strain sequencing project: providing services to taxonomists for standard genome sequencing and annotation.</title>
        <authorList>
            <consortium name="The Broad Institute Genomics Platform"/>
            <consortium name="The Broad Institute Genome Sequencing Center for Infectious Disease"/>
            <person name="Wu L."/>
            <person name="Ma J."/>
        </authorList>
    </citation>
    <scope>NUCLEOTIDE SEQUENCE [LARGE SCALE GENOMIC DNA]</scope>
    <source>
        <strain evidence="4">JCM 13249</strain>
    </source>
</reference>
<feature type="compositionally biased region" description="Gly residues" evidence="1">
    <location>
        <begin position="82"/>
        <end position="98"/>
    </location>
</feature>